<evidence type="ECO:0000313" key="2">
    <source>
        <dbReference type="Proteomes" id="UP000679307"/>
    </source>
</evidence>
<dbReference type="RefSeq" id="WP_214057736.1">
    <property type="nucleotide sequence ID" value="NZ_BAAAHS010000117.1"/>
</dbReference>
<organism evidence="1 2">
    <name type="scientific">Nocardioides aquaticus</name>
    <dbReference type="NCBI Taxonomy" id="160826"/>
    <lineage>
        <taxon>Bacteria</taxon>
        <taxon>Bacillati</taxon>
        <taxon>Actinomycetota</taxon>
        <taxon>Actinomycetes</taxon>
        <taxon>Propionibacteriales</taxon>
        <taxon>Nocardioidaceae</taxon>
        <taxon>Nocardioides</taxon>
    </lineage>
</organism>
<reference evidence="1 2" key="1">
    <citation type="submission" date="2021-05" db="EMBL/GenBank/DDBJ databases">
        <title>Complete genome of Nocardioides aquaticus KCTC 9944T isolated from meromictic and hypersaline Ekho Lake, Antarctica.</title>
        <authorList>
            <person name="Hwang K."/>
            <person name="Kim K.M."/>
            <person name="Choe H."/>
        </authorList>
    </citation>
    <scope>NUCLEOTIDE SEQUENCE [LARGE SCALE GENOMIC DNA]</scope>
    <source>
        <strain evidence="1 2">KCTC 9944</strain>
    </source>
</reference>
<accession>A0ABX8ECL4</accession>
<protein>
    <submittedName>
        <fullName evidence="1">Uncharacterized protein</fullName>
    </submittedName>
</protein>
<dbReference type="EMBL" id="CP075371">
    <property type="protein sequence ID" value="QVT78105.1"/>
    <property type="molecule type" value="Genomic_DNA"/>
</dbReference>
<gene>
    <name evidence="1" type="ORF">ENKNEFLB_00477</name>
</gene>
<proteinExistence type="predicted"/>
<dbReference type="Proteomes" id="UP000679307">
    <property type="component" value="Chromosome"/>
</dbReference>
<name>A0ABX8ECL4_9ACTN</name>
<evidence type="ECO:0000313" key="1">
    <source>
        <dbReference type="EMBL" id="QVT78105.1"/>
    </source>
</evidence>
<keyword evidence="2" id="KW-1185">Reference proteome</keyword>
<sequence>MFTRRCTTCERRQLVFPSQLAGISTTAHGVEVSYRCWCGDVQSFETAHVDQVMPRVAA</sequence>